<dbReference type="EMBL" id="BAAANS010000031">
    <property type="protein sequence ID" value="GAA2106798.1"/>
    <property type="molecule type" value="Genomic_DNA"/>
</dbReference>
<evidence type="ECO:0000313" key="3">
    <source>
        <dbReference type="Proteomes" id="UP001500897"/>
    </source>
</evidence>
<comment type="caution">
    <text evidence="2">The sequence shown here is derived from an EMBL/GenBank/DDBJ whole genome shotgun (WGS) entry which is preliminary data.</text>
</comment>
<sequence>MTSLSFLLCGDPTPLTCGDRNRAGPSLQESEAESYRNNHRKTMETPVNTNKTARIARRVASTGARWAAVAALSAAAVFTGAGVLSGSAGTAAVADDLGWDSTGGTVVAADLGWDSTGGTVVAADLGWDGVPTATTDGSDDLGWD</sequence>
<feature type="region of interest" description="Disordered" evidence="1">
    <location>
        <begin position="19"/>
        <end position="46"/>
    </location>
</feature>
<gene>
    <name evidence="2" type="ORF">GCM10009759_45350</name>
</gene>
<reference evidence="2 3" key="1">
    <citation type="journal article" date="2019" name="Int. J. Syst. Evol. Microbiol.">
        <title>The Global Catalogue of Microorganisms (GCM) 10K type strain sequencing project: providing services to taxonomists for standard genome sequencing and annotation.</title>
        <authorList>
            <consortium name="The Broad Institute Genomics Platform"/>
            <consortium name="The Broad Institute Genome Sequencing Center for Infectious Disease"/>
            <person name="Wu L."/>
            <person name="Ma J."/>
        </authorList>
    </citation>
    <scope>NUCLEOTIDE SEQUENCE [LARGE SCALE GENOMIC DNA]</scope>
    <source>
        <strain evidence="2 3">JCM 14559</strain>
    </source>
</reference>
<evidence type="ECO:0000256" key="1">
    <source>
        <dbReference type="SAM" id="MobiDB-lite"/>
    </source>
</evidence>
<keyword evidence="3" id="KW-1185">Reference proteome</keyword>
<name>A0ABN2XAA2_9ACTN</name>
<evidence type="ECO:0000313" key="2">
    <source>
        <dbReference type="EMBL" id="GAA2106798.1"/>
    </source>
</evidence>
<dbReference type="Proteomes" id="UP001500897">
    <property type="component" value="Unassembled WGS sequence"/>
</dbReference>
<organism evidence="2 3">
    <name type="scientific">Kitasatospora saccharophila</name>
    <dbReference type="NCBI Taxonomy" id="407973"/>
    <lineage>
        <taxon>Bacteria</taxon>
        <taxon>Bacillati</taxon>
        <taxon>Actinomycetota</taxon>
        <taxon>Actinomycetes</taxon>
        <taxon>Kitasatosporales</taxon>
        <taxon>Streptomycetaceae</taxon>
        <taxon>Kitasatospora</taxon>
    </lineage>
</organism>
<proteinExistence type="predicted"/>
<accession>A0ABN2XAA2</accession>
<protein>
    <submittedName>
        <fullName evidence="2">Uncharacterized protein</fullName>
    </submittedName>
</protein>